<feature type="compositionally biased region" description="Polar residues" evidence="1">
    <location>
        <begin position="50"/>
        <end position="60"/>
    </location>
</feature>
<dbReference type="EMBL" id="JARBJD010000135">
    <property type="protein sequence ID" value="KAK2950467.1"/>
    <property type="molecule type" value="Genomic_DNA"/>
</dbReference>
<evidence type="ECO:0000256" key="1">
    <source>
        <dbReference type="SAM" id="MobiDB-lite"/>
    </source>
</evidence>
<reference evidence="2 3" key="1">
    <citation type="journal article" date="2022" name="bioRxiv">
        <title>Genomics of Preaxostyla Flagellates Illuminates Evolutionary Transitions and the Path Towards Mitochondrial Loss.</title>
        <authorList>
            <person name="Novak L.V.F."/>
            <person name="Treitli S.C."/>
            <person name="Pyrih J."/>
            <person name="Halakuc P."/>
            <person name="Pipaliya S.V."/>
            <person name="Vacek V."/>
            <person name="Brzon O."/>
            <person name="Soukal P."/>
            <person name="Eme L."/>
            <person name="Dacks J.B."/>
            <person name="Karnkowska A."/>
            <person name="Elias M."/>
            <person name="Hampl V."/>
        </authorList>
    </citation>
    <scope>NUCLEOTIDE SEQUENCE [LARGE SCALE GENOMIC DNA]</scope>
    <source>
        <strain evidence="2">NAU3</strain>
        <tissue evidence="2">Gut</tissue>
    </source>
</reference>
<dbReference type="Proteomes" id="UP001281761">
    <property type="component" value="Unassembled WGS sequence"/>
</dbReference>
<comment type="caution">
    <text evidence="2">The sequence shown here is derived from an EMBL/GenBank/DDBJ whole genome shotgun (WGS) entry which is preliminary data.</text>
</comment>
<proteinExistence type="predicted"/>
<protein>
    <submittedName>
        <fullName evidence="2">Uncharacterized protein</fullName>
    </submittedName>
</protein>
<organism evidence="2 3">
    <name type="scientific">Blattamonas nauphoetae</name>
    <dbReference type="NCBI Taxonomy" id="2049346"/>
    <lineage>
        <taxon>Eukaryota</taxon>
        <taxon>Metamonada</taxon>
        <taxon>Preaxostyla</taxon>
        <taxon>Oxymonadida</taxon>
        <taxon>Blattamonas</taxon>
    </lineage>
</organism>
<name>A0ABQ9XD93_9EUKA</name>
<sequence length="68" mass="7516">MVRETQNNRPTDAWPQRAEHCVLLMALAEKGVAEGWAVQCVEGSDEIRQGTANLNESQGPKTMKDCES</sequence>
<evidence type="ECO:0000313" key="3">
    <source>
        <dbReference type="Proteomes" id="UP001281761"/>
    </source>
</evidence>
<feature type="region of interest" description="Disordered" evidence="1">
    <location>
        <begin position="48"/>
        <end position="68"/>
    </location>
</feature>
<gene>
    <name evidence="2" type="ORF">BLNAU_14585</name>
</gene>
<keyword evidence="3" id="KW-1185">Reference proteome</keyword>
<accession>A0ABQ9XD93</accession>
<evidence type="ECO:0000313" key="2">
    <source>
        <dbReference type="EMBL" id="KAK2950467.1"/>
    </source>
</evidence>